<keyword evidence="2" id="KW-1185">Reference proteome</keyword>
<evidence type="ECO:0008006" key="3">
    <source>
        <dbReference type="Google" id="ProtNLM"/>
    </source>
</evidence>
<protein>
    <recommendedName>
        <fullName evidence="3">PH domain-containing protein</fullName>
    </recommendedName>
</protein>
<dbReference type="RefSeq" id="WP_090407333.1">
    <property type="nucleotide sequence ID" value="NZ_FNDQ01000007.1"/>
</dbReference>
<dbReference type="AlphaFoldDB" id="A0A1G8DMK5"/>
<dbReference type="EMBL" id="FNDQ01000007">
    <property type="protein sequence ID" value="SDH58815.1"/>
    <property type="molecule type" value="Genomic_DNA"/>
</dbReference>
<organism evidence="1 2">
    <name type="scientific">Myroides phaeus</name>
    <dbReference type="NCBI Taxonomy" id="702745"/>
    <lineage>
        <taxon>Bacteria</taxon>
        <taxon>Pseudomonadati</taxon>
        <taxon>Bacteroidota</taxon>
        <taxon>Flavobacteriia</taxon>
        <taxon>Flavobacteriales</taxon>
        <taxon>Flavobacteriaceae</taxon>
        <taxon>Myroides</taxon>
    </lineage>
</organism>
<reference evidence="2" key="1">
    <citation type="submission" date="2016-10" db="EMBL/GenBank/DDBJ databases">
        <authorList>
            <person name="Varghese N."/>
            <person name="Submissions S."/>
        </authorList>
    </citation>
    <scope>NUCLEOTIDE SEQUENCE [LARGE SCALE GENOMIC DNA]</scope>
    <source>
        <strain evidence="2">DSM 23313</strain>
    </source>
</reference>
<accession>A0A1G8DMK5</accession>
<dbReference type="Proteomes" id="UP000243588">
    <property type="component" value="Unassembled WGS sequence"/>
</dbReference>
<evidence type="ECO:0000313" key="1">
    <source>
        <dbReference type="EMBL" id="SDH58815.1"/>
    </source>
</evidence>
<name>A0A1G8DMK5_9FLAO</name>
<evidence type="ECO:0000313" key="2">
    <source>
        <dbReference type="Proteomes" id="UP000243588"/>
    </source>
</evidence>
<sequence>MQENEYIINGLKKEDSKRVKEHFTKHISFYRLKNCYRGVDGYFATGYSQLYLSYLRAGKAVEYRVIPFKYIISYAVTSIDSQTVKLKVWLVSGDVVECVFSENNIKDIVKILPSM</sequence>
<gene>
    <name evidence="1" type="ORF">SAMN05421818_10795</name>
</gene>
<proteinExistence type="predicted"/>